<dbReference type="InterPro" id="IPR023210">
    <property type="entry name" value="NADP_OxRdtase_dom"/>
</dbReference>
<dbReference type="EMBL" id="JBHSBB010000012">
    <property type="protein sequence ID" value="MFC4033295.1"/>
    <property type="molecule type" value="Genomic_DNA"/>
</dbReference>
<dbReference type="Gene3D" id="3.20.20.100">
    <property type="entry name" value="NADP-dependent oxidoreductase domain"/>
    <property type="match status" value="1"/>
</dbReference>
<evidence type="ECO:0000313" key="4">
    <source>
        <dbReference type="Proteomes" id="UP001595765"/>
    </source>
</evidence>
<accession>A0ABV8HR87</accession>
<gene>
    <name evidence="3" type="ORF">ACFO3J_17620</name>
</gene>
<protein>
    <submittedName>
        <fullName evidence="3">Aldo/keto reductase</fullName>
    </submittedName>
</protein>
<evidence type="ECO:0000313" key="3">
    <source>
        <dbReference type="EMBL" id="MFC4033295.1"/>
    </source>
</evidence>
<keyword evidence="1" id="KW-0560">Oxidoreductase</keyword>
<keyword evidence="4" id="KW-1185">Reference proteome</keyword>
<dbReference type="Proteomes" id="UP001595765">
    <property type="component" value="Unassembled WGS sequence"/>
</dbReference>
<evidence type="ECO:0000256" key="1">
    <source>
        <dbReference type="ARBA" id="ARBA00023002"/>
    </source>
</evidence>
<reference evidence="4" key="1">
    <citation type="journal article" date="2019" name="Int. J. Syst. Evol. Microbiol.">
        <title>The Global Catalogue of Microorganisms (GCM) 10K type strain sequencing project: providing services to taxonomists for standard genome sequencing and annotation.</title>
        <authorList>
            <consortium name="The Broad Institute Genomics Platform"/>
            <consortium name="The Broad Institute Genome Sequencing Center for Infectious Disease"/>
            <person name="Wu L."/>
            <person name="Ma J."/>
        </authorList>
    </citation>
    <scope>NUCLEOTIDE SEQUENCE [LARGE SCALE GENOMIC DNA]</scope>
    <source>
        <strain evidence="4">CGMCC 4.7237</strain>
    </source>
</reference>
<sequence>MSMDTYYLLGRSGLRVSRIALGTMNFGVDGFHAAYGKTEEEARQIFGRYLEAGGNFIDTADFYTAGQSEIILGDLMTRAKVRDRVVLTTKFTNSVDPGDPNAGGNGRKHMIRAVEASLRRLRTDYIDLFMLHTWDRITPVEEVMRTFDDLTRAGKIRYAGLSDVPAWYAARAQTYAEAHSLVPVISLQLPYSLVGRTIEQEHVAMGRTLGMGITAWSPLGGGFLTGKYRQAEKGLTGEGRLGGSGAYGTTWADRDWRLLKTLEGVAREMGVTMAQVAINWVATQPGIASAIIGASGVSQLDSNLAALDFELPAALRASLDEASAVPLRPQSVYGMFTPAYQSWLVSPEAKVGDKPAGYDPAVLNWTA</sequence>
<organism evidence="3 4">
    <name type="scientific">Streptomyces polygonati</name>
    <dbReference type="NCBI Taxonomy" id="1617087"/>
    <lineage>
        <taxon>Bacteria</taxon>
        <taxon>Bacillati</taxon>
        <taxon>Actinomycetota</taxon>
        <taxon>Actinomycetes</taxon>
        <taxon>Kitasatosporales</taxon>
        <taxon>Streptomycetaceae</taxon>
        <taxon>Streptomyces</taxon>
    </lineage>
</organism>
<dbReference type="SUPFAM" id="SSF51430">
    <property type="entry name" value="NAD(P)-linked oxidoreductase"/>
    <property type="match status" value="1"/>
</dbReference>
<dbReference type="Pfam" id="PF00248">
    <property type="entry name" value="Aldo_ket_red"/>
    <property type="match status" value="1"/>
</dbReference>
<evidence type="ECO:0000259" key="2">
    <source>
        <dbReference type="Pfam" id="PF00248"/>
    </source>
</evidence>
<dbReference type="CDD" id="cd19080">
    <property type="entry name" value="AKR_AKR9A_9B"/>
    <property type="match status" value="1"/>
</dbReference>
<dbReference type="RefSeq" id="WP_386430390.1">
    <property type="nucleotide sequence ID" value="NZ_JBHSBB010000012.1"/>
</dbReference>
<dbReference type="InterPro" id="IPR036812">
    <property type="entry name" value="NAD(P)_OxRdtase_dom_sf"/>
</dbReference>
<dbReference type="PANTHER" id="PTHR43364:SF4">
    <property type="entry name" value="NAD(P)-LINKED OXIDOREDUCTASE SUPERFAMILY PROTEIN"/>
    <property type="match status" value="1"/>
</dbReference>
<name>A0ABV8HR87_9ACTN</name>
<feature type="domain" description="NADP-dependent oxidoreductase" evidence="2">
    <location>
        <begin position="18"/>
        <end position="322"/>
    </location>
</feature>
<proteinExistence type="predicted"/>
<dbReference type="PANTHER" id="PTHR43364">
    <property type="entry name" value="NADH-SPECIFIC METHYLGLYOXAL REDUCTASE-RELATED"/>
    <property type="match status" value="1"/>
</dbReference>
<comment type="caution">
    <text evidence="3">The sequence shown here is derived from an EMBL/GenBank/DDBJ whole genome shotgun (WGS) entry which is preliminary data.</text>
</comment>
<dbReference type="InterPro" id="IPR050523">
    <property type="entry name" value="AKR_Detox_Biosynth"/>
</dbReference>